<dbReference type="AlphaFoldDB" id="A0A699QJY7"/>
<name>A0A699QJY7_TANCI</name>
<evidence type="ECO:0000256" key="1">
    <source>
        <dbReference type="SAM" id="SignalP"/>
    </source>
</evidence>
<keyword evidence="1" id="KW-0732">Signal</keyword>
<dbReference type="EMBL" id="BKCJ011011529">
    <property type="protein sequence ID" value="GFC66549.1"/>
    <property type="molecule type" value="Genomic_DNA"/>
</dbReference>
<gene>
    <name evidence="2" type="ORF">Tci_838519</name>
</gene>
<feature type="chain" id="PRO_5025391526" evidence="1">
    <location>
        <begin position="16"/>
        <end position="121"/>
    </location>
</feature>
<reference evidence="2" key="1">
    <citation type="journal article" date="2019" name="Sci. Rep.">
        <title>Draft genome of Tanacetum cinerariifolium, the natural source of mosquito coil.</title>
        <authorList>
            <person name="Yamashiro T."/>
            <person name="Shiraishi A."/>
            <person name="Satake H."/>
            <person name="Nakayama K."/>
        </authorList>
    </citation>
    <scope>NUCLEOTIDE SEQUENCE</scope>
</reference>
<proteinExistence type="predicted"/>
<comment type="caution">
    <text evidence="2">The sequence shown here is derived from an EMBL/GenBank/DDBJ whole genome shotgun (WGS) entry which is preliminary data.</text>
</comment>
<organism evidence="2">
    <name type="scientific">Tanacetum cinerariifolium</name>
    <name type="common">Dalmatian daisy</name>
    <name type="synonym">Chrysanthemum cinerariifolium</name>
    <dbReference type="NCBI Taxonomy" id="118510"/>
    <lineage>
        <taxon>Eukaryota</taxon>
        <taxon>Viridiplantae</taxon>
        <taxon>Streptophyta</taxon>
        <taxon>Embryophyta</taxon>
        <taxon>Tracheophyta</taxon>
        <taxon>Spermatophyta</taxon>
        <taxon>Magnoliopsida</taxon>
        <taxon>eudicotyledons</taxon>
        <taxon>Gunneridae</taxon>
        <taxon>Pentapetalae</taxon>
        <taxon>asterids</taxon>
        <taxon>campanulids</taxon>
        <taxon>Asterales</taxon>
        <taxon>Asteraceae</taxon>
        <taxon>Asteroideae</taxon>
        <taxon>Anthemideae</taxon>
        <taxon>Anthemidinae</taxon>
        <taxon>Tanacetum</taxon>
    </lineage>
</organism>
<feature type="non-terminal residue" evidence="2">
    <location>
        <position position="121"/>
    </location>
</feature>
<feature type="signal peptide" evidence="1">
    <location>
        <begin position="1"/>
        <end position="15"/>
    </location>
</feature>
<protein>
    <submittedName>
        <fullName evidence="2">Tetratricopeptide-like helical domain-containing protein</fullName>
    </submittedName>
</protein>
<evidence type="ECO:0000313" key="2">
    <source>
        <dbReference type="EMBL" id="GFC66549.1"/>
    </source>
</evidence>
<accession>A0A699QJY7</accession>
<sequence length="121" mass="13322">MYAMVFLLVITSTSSILCFSSNNDGKEILMVVNDQTTMHDAPGMSKVNPLQIGKFLLEDGKVLTLSRKSSPSKNCIYPDQPCGLLDWCCEGLWCDGPFDGRCRRDSSCIENGGLCAPAWYT</sequence>